<dbReference type="STRING" id="5364.A0A5C3NQI8"/>
<dbReference type="GO" id="GO:0005802">
    <property type="term" value="C:trans-Golgi network"/>
    <property type="evidence" value="ECO:0007669"/>
    <property type="project" value="TreeGrafter"/>
</dbReference>
<organism evidence="2 3">
    <name type="scientific">Heliocybe sulcata</name>
    <dbReference type="NCBI Taxonomy" id="5364"/>
    <lineage>
        <taxon>Eukaryota</taxon>
        <taxon>Fungi</taxon>
        <taxon>Dikarya</taxon>
        <taxon>Basidiomycota</taxon>
        <taxon>Agaricomycotina</taxon>
        <taxon>Agaricomycetes</taxon>
        <taxon>Gloeophyllales</taxon>
        <taxon>Gloeophyllaceae</taxon>
        <taxon>Heliocybe</taxon>
    </lineage>
</organism>
<proteinExistence type="inferred from homology"/>
<accession>A0A5C3NQI8</accession>
<keyword evidence="3" id="KW-1185">Reference proteome</keyword>
<dbReference type="EMBL" id="ML213504">
    <property type="protein sequence ID" value="TFK55961.1"/>
    <property type="molecule type" value="Genomic_DNA"/>
</dbReference>
<dbReference type="Pfam" id="PF03676">
    <property type="entry name" value="PHAF1"/>
    <property type="match status" value="1"/>
</dbReference>
<reference evidence="2 3" key="1">
    <citation type="journal article" date="2019" name="Nat. Ecol. Evol.">
        <title>Megaphylogeny resolves global patterns of mushroom evolution.</title>
        <authorList>
            <person name="Varga T."/>
            <person name="Krizsan K."/>
            <person name="Foldi C."/>
            <person name="Dima B."/>
            <person name="Sanchez-Garcia M."/>
            <person name="Sanchez-Ramirez S."/>
            <person name="Szollosi G.J."/>
            <person name="Szarkandi J.G."/>
            <person name="Papp V."/>
            <person name="Albert L."/>
            <person name="Andreopoulos W."/>
            <person name="Angelini C."/>
            <person name="Antonin V."/>
            <person name="Barry K.W."/>
            <person name="Bougher N.L."/>
            <person name="Buchanan P."/>
            <person name="Buyck B."/>
            <person name="Bense V."/>
            <person name="Catcheside P."/>
            <person name="Chovatia M."/>
            <person name="Cooper J."/>
            <person name="Damon W."/>
            <person name="Desjardin D."/>
            <person name="Finy P."/>
            <person name="Geml J."/>
            <person name="Haridas S."/>
            <person name="Hughes K."/>
            <person name="Justo A."/>
            <person name="Karasinski D."/>
            <person name="Kautmanova I."/>
            <person name="Kiss B."/>
            <person name="Kocsube S."/>
            <person name="Kotiranta H."/>
            <person name="LaButti K.M."/>
            <person name="Lechner B.E."/>
            <person name="Liimatainen K."/>
            <person name="Lipzen A."/>
            <person name="Lukacs Z."/>
            <person name="Mihaltcheva S."/>
            <person name="Morgado L.N."/>
            <person name="Niskanen T."/>
            <person name="Noordeloos M.E."/>
            <person name="Ohm R.A."/>
            <person name="Ortiz-Santana B."/>
            <person name="Ovrebo C."/>
            <person name="Racz N."/>
            <person name="Riley R."/>
            <person name="Savchenko A."/>
            <person name="Shiryaev A."/>
            <person name="Soop K."/>
            <person name="Spirin V."/>
            <person name="Szebenyi C."/>
            <person name="Tomsovsky M."/>
            <person name="Tulloss R.E."/>
            <person name="Uehling J."/>
            <person name="Grigoriev I.V."/>
            <person name="Vagvolgyi C."/>
            <person name="Papp T."/>
            <person name="Martin F.M."/>
            <person name="Miettinen O."/>
            <person name="Hibbett D.S."/>
            <person name="Nagy L.G."/>
        </authorList>
    </citation>
    <scope>NUCLEOTIDE SEQUENCE [LARGE SCALE GENOMIC DNA]</scope>
    <source>
        <strain evidence="2 3">OMC1185</strain>
    </source>
</reference>
<dbReference type="GO" id="GO:0043001">
    <property type="term" value="P:Golgi to plasma membrane protein transport"/>
    <property type="evidence" value="ECO:0007669"/>
    <property type="project" value="TreeGrafter"/>
</dbReference>
<dbReference type="InterPro" id="IPR039156">
    <property type="entry name" value="PHAF1/BROMI"/>
</dbReference>
<evidence type="ECO:0000313" key="2">
    <source>
        <dbReference type="EMBL" id="TFK55961.1"/>
    </source>
</evidence>
<protein>
    <submittedName>
        <fullName evidence="2">UPF0183-domain-containing protein</fullName>
    </submittedName>
</protein>
<dbReference type="OrthoDB" id="411211at2759"/>
<evidence type="ECO:0000313" key="3">
    <source>
        <dbReference type="Proteomes" id="UP000305948"/>
    </source>
</evidence>
<name>A0A5C3NQI8_9AGAM</name>
<dbReference type="AlphaFoldDB" id="A0A5C3NQI8"/>
<comment type="similarity">
    <text evidence="1">Belongs to the PHAF1 family.</text>
</comment>
<dbReference type="PANTHER" id="PTHR13465:SF2">
    <property type="entry name" value="PHAGOSOME ASSEMBLY FACTOR 1"/>
    <property type="match status" value="1"/>
</dbReference>
<dbReference type="InterPro" id="IPR005373">
    <property type="entry name" value="PHAF1"/>
</dbReference>
<dbReference type="Proteomes" id="UP000305948">
    <property type="component" value="Unassembled WGS sequence"/>
</dbReference>
<sequence>MIATLDVDIRPGHGLGLFELGSSLWNVLDLLRSLPHIFPQVDIKYDVDSSVITPVVLHIRPHLDLLFSGHHQRLHTICVRRLRDPHPPLIVHYKDTIMSSQEEVLRRLGVSRTFGPTYPGDDLHYPGVWFSFEEDRIGEGIKASGPGHTEDRMQEVKRIIVSQKGPEGDERDALEEVLECPIMHDDIARAIVKVHRGVTLYQHLPSAGPIQIQLGVTTAQDLTCDLGPPLRTHYKEDDRMSIHSTTRETEEEEEADYFYNYFQHGIDVLISGHTHVCKKIILHTNIPGTPLFQRYKRCLWQIEGQPEDDEDDTPPRMKFYDRFESINHFLSPREMPPSMVLDRTDDEENLILPNSTTRLMGYDGIILEVTESGHVVSVMLF</sequence>
<evidence type="ECO:0000256" key="1">
    <source>
        <dbReference type="ARBA" id="ARBA00024339"/>
    </source>
</evidence>
<gene>
    <name evidence="2" type="ORF">OE88DRAFT_1716600</name>
</gene>
<dbReference type="PANTHER" id="PTHR13465">
    <property type="entry name" value="UPF0183 PROTEIN"/>
    <property type="match status" value="1"/>
</dbReference>